<reference evidence="1" key="1">
    <citation type="submission" date="2020-06" db="EMBL/GenBank/DDBJ databases">
        <title>Whole Genome Sequence of Halomonas aquamarina MB598.</title>
        <authorList>
            <person name="Pervaiz M."/>
            <person name="Fariq A."/>
            <person name="Yasmin A."/>
            <person name="Welch M."/>
        </authorList>
    </citation>
    <scope>NUCLEOTIDE SEQUENCE</scope>
    <source>
        <strain evidence="1">MB598</strain>
    </source>
</reference>
<name>A0ACC5VWH9_9GAMM</name>
<accession>A0ACC5VWH9</accession>
<evidence type="ECO:0000313" key="2">
    <source>
        <dbReference type="Proteomes" id="UP001319846"/>
    </source>
</evidence>
<proteinExistence type="predicted"/>
<comment type="caution">
    <text evidence="1">The sequence shown here is derived from an EMBL/GenBank/DDBJ whole genome shotgun (WGS) entry which is preliminary data.</text>
</comment>
<protein>
    <submittedName>
        <fullName evidence="1">Uncharacterized protein</fullName>
    </submittedName>
</protein>
<dbReference type="EMBL" id="JABYQT010000008">
    <property type="protein sequence ID" value="MBZ5488417.1"/>
    <property type="molecule type" value="Genomic_DNA"/>
</dbReference>
<gene>
    <name evidence="1" type="ORF">HW452_12875</name>
</gene>
<dbReference type="Proteomes" id="UP001319846">
    <property type="component" value="Unassembled WGS sequence"/>
</dbReference>
<organism evidence="1 2">
    <name type="scientific">Vreelandella aquamarina</name>
    <dbReference type="NCBI Taxonomy" id="77097"/>
    <lineage>
        <taxon>Bacteria</taxon>
        <taxon>Pseudomonadati</taxon>
        <taxon>Pseudomonadota</taxon>
        <taxon>Gammaproteobacteria</taxon>
        <taxon>Oceanospirillales</taxon>
        <taxon>Halomonadaceae</taxon>
        <taxon>Vreelandella</taxon>
    </lineage>
</organism>
<sequence length="199" mass="21916">MDRTTAILLLALISLIFGGIAAAIFIYVIVPWRRRRARNRAAKLAARSSTESVAEPPIDDTPAPTKPAAKVSQHSLFIIFAEPGPGAEQTLTRWLEQIDAHYDPLKKVFLVPGQQPANPITIANAFLPGELPDLFRGERLEDDIKGVSLIVKPPLRKRRNQQMIAFVALAKEAATLFNADVLDTQHQSASEETYTQIIG</sequence>
<keyword evidence="2" id="KW-1185">Reference proteome</keyword>
<evidence type="ECO:0000313" key="1">
    <source>
        <dbReference type="EMBL" id="MBZ5488417.1"/>
    </source>
</evidence>